<name>Q0UKX3_PHANO</name>
<dbReference type="KEGG" id="pno:SNOG_07591"/>
<dbReference type="RefSeq" id="XP_001797925.1">
    <property type="nucleotide sequence ID" value="XM_001797873.1"/>
</dbReference>
<feature type="compositionally biased region" description="Basic residues" evidence="6">
    <location>
        <begin position="1"/>
        <end position="11"/>
    </location>
</feature>
<dbReference type="STRING" id="321614.Q0UKX3"/>
<dbReference type="GO" id="GO:0120330">
    <property type="term" value="C:rixosome complex"/>
    <property type="evidence" value="ECO:0000318"/>
    <property type="project" value="GO_Central"/>
</dbReference>
<comment type="subunit">
    <text evidence="5">Component of the RIX1 complex.</text>
</comment>
<protein>
    <recommendedName>
        <fullName evidence="5">Pre-rRNA-processing protein</fullName>
    </recommendedName>
</protein>
<evidence type="ECO:0000259" key="7">
    <source>
        <dbReference type="Pfam" id="PF12333"/>
    </source>
</evidence>
<keyword evidence="4 5" id="KW-0539">Nucleus</keyword>
<dbReference type="FunCoup" id="Q0UKX3">
    <property type="interactions" value="213"/>
</dbReference>
<gene>
    <name evidence="8" type="ORF">SNOG_07591</name>
</gene>
<evidence type="ECO:0000313" key="8">
    <source>
        <dbReference type="EMBL" id="EAT85057.2"/>
    </source>
</evidence>
<dbReference type="InterPro" id="IPR024679">
    <property type="entry name" value="Ipi1_N"/>
</dbReference>
<keyword evidence="5" id="KW-0690">Ribosome biogenesis</keyword>
<evidence type="ECO:0000256" key="4">
    <source>
        <dbReference type="ARBA" id="ARBA00023242"/>
    </source>
</evidence>
<dbReference type="eggNOG" id="KOG2149">
    <property type="taxonomic scope" value="Eukaryota"/>
</dbReference>
<dbReference type="GO" id="GO:0005634">
    <property type="term" value="C:nucleus"/>
    <property type="evidence" value="ECO:0000318"/>
    <property type="project" value="GO_Central"/>
</dbReference>
<dbReference type="SUPFAM" id="SSF48371">
    <property type="entry name" value="ARM repeat"/>
    <property type="match status" value="1"/>
</dbReference>
<dbReference type="EMBL" id="CH445335">
    <property type="protein sequence ID" value="EAT85057.2"/>
    <property type="molecule type" value="Genomic_DNA"/>
</dbReference>
<dbReference type="InterPro" id="IPR016024">
    <property type="entry name" value="ARM-type_fold"/>
</dbReference>
<evidence type="ECO:0000256" key="1">
    <source>
        <dbReference type="ARBA" id="ARBA00002355"/>
    </source>
</evidence>
<evidence type="ECO:0000256" key="5">
    <source>
        <dbReference type="RuleBase" id="RU368021"/>
    </source>
</evidence>
<dbReference type="Proteomes" id="UP000001055">
    <property type="component" value="Unassembled WGS sequence"/>
</dbReference>
<proteinExistence type="inferred from homology"/>
<evidence type="ECO:0000256" key="6">
    <source>
        <dbReference type="SAM" id="MobiDB-lite"/>
    </source>
</evidence>
<organism evidence="8 9">
    <name type="scientific">Phaeosphaeria nodorum (strain SN15 / ATCC MYA-4574 / FGSC 10173)</name>
    <name type="common">Glume blotch fungus</name>
    <name type="synonym">Parastagonospora nodorum</name>
    <dbReference type="NCBI Taxonomy" id="321614"/>
    <lineage>
        <taxon>Eukaryota</taxon>
        <taxon>Fungi</taxon>
        <taxon>Dikarya</taxon>
        <taxon>Ascomycota</taxon>
        <taxon>Pezizomycotina</taxon>
        <taxon>Dothideomycetes</taxon>
        <taxon>Pleosporomycetidae</taxon>
        <taxon>Pleosporales</taxon>
        <taxon>Pleosporineae</taxon>
        <taxon>Phaeosphaeriaceae</taxon>
        <taxon>Parastagonospora</taxon>
    </lineage>
</organism>
<dbReference type="PANTHER" id="PTHR16056:SF2">
    <property type="entry name" value="TESTIS-EXPRESSED PROTEIN 10"/>
    <property type="match status" value="1"/>
</dbReference>
<evidence type="ECO:0000313" key="9">
    <source>
        <dbReference type="Proteomes" id="UP000001055"/>
    </source>
</evidence>
<dbReference type="HOGENOM" id="CLU_050252_2_0_1"/>
<comment type="similarity">
    <text evidence="3 5">Belongs to the IPI1/TEX10 family.</text>
</comment>
<dbReference type="InParanoid" id="Q0UKX3"/>
<dbReference type="AlphaFoldDB" id="Q0UKX3"/>
<dbReference type="PANTHER" id="PTHR16056">
    <property type="entry name" value="REGULATOR OF MICROTUBULE DYNAMICS PROTEIN"/>
    <property type="match status" value="1"/>
</dbReference>
<dbReference type="GO" id="GO:0006364">
    <property type="term" value="P:rRNA processing"/>
    <property type="evidence" value="ECO:0000318"/>
    <property type="project" value="GO_Central"/>
</dbReference>
<dbReference type="GeneID" id="5974818"/>
<evidence type="ECO:0000256" key="2">
    <source>
        <dbReference type="ARBA" id="ARBA00004123"/>
    </source>
</evidence>
<feature type="region of interest" description="Disordered" evidence="6">
    <location>
        <begin position="1"/>
        <end position="32"/>
    </location>
</feature>
<comment type="function">
    <text evidence="1 5">Component of the RIX1 complex required for processing of ITS2 sequences from 35S pre-rRNA.</text>
</comment>
<dbReference type="Pfam" id="PF12333">
    <property type="entry name" value="Ipi1_N"/>
    <property type="match status" value="1"/>
</dbReference>
<reference evidence="9" key="1">
    <citation type="journal article" date="2007" name="Plant Cell">
        <title>Dothideomycete-plant interactions illuminated by genome sequencing and EST analysis of the wheat pathogen Stagonospora nodorum.</title>
        <authorList>
            <person name="Hane J.K."/>
            <person name="Lowe R.G."/>
            <person name="Solomon P.S."/>
            <person name="Tan K.C."/>
            <person name="Schoch C.L."/>
            <person name="Spatafora J.W."/>
            <person name="Crous P.W."/>
            <person name="Kodira C."/>
            <person name="Birren B.W."/>
            <person name="Galagan J.E."/>
            <person name="Torriani S.F."/>
            <person name="McDonald B.A."/>
            <person name="Oliver R.P."/>
        </authorList>
    </citation>
    <scope>NUCLEOTIDE SEQUENCE [LARGE SCALE GENOMIC DNA]</scope>
    <source>
        <strain evidence="9">SN15 / ATCC MYA-4574 / FGSC 10173</strain>
    </source>
</reference>
<evidence type="ECO:0000256" key="3">
    <source>
        <dbReference type="ARBA" id="ARBA00006427"/>
    </source>
</evidence>
<dbReference type="VEuPathDB" id="FungiDB:JI435_075910"/>
<sequence length="355" mass="39219">MTSSSKKKKEKKKDFQKVKLKVGKGRPKAANSTDTSFKAKCRYINSRSIEPFLIFKAIALKQQSLSTVAPTLEAQCAHHLGLLNHKSDAQRRESLAYLTTAIVNNPPMAPLPQPASVIIPVAQRLILDGTNSVRQQLLKLLHSLPPADIASHADQLLLHTRAAMTHLANEIRTFGLDVLDWLLGVAGDEVVSCAGGWVKMLKCFLSLLGWQSEATSKWSAPKAFGKADSKMQARQMSALTTFLRTGLFHAQAATPVVVVGNSFPLWQTEHHRLSERSNAYAHLNLFGATRDEEAEMYEDREDRQRIFHDRAETAVVAGLEQATKAGGELGRAAAQLRKVVKDGMADFYREEVMVP</sequence>
<accession>Q0UKX3</accession>
<keyword evidence="5" id="KW-0698">rRNA processing</keyword>
<feature type="compositionally biased region" description="Basic residues" evidence="6">
    <location>
        <begin position="18"/>
        <end position="27"/>
    </location>
</feature>
<feature type="domain" description="Pre-rRNA-processing protein Ipi1 N-terminal" evidence="7">
    <location>
        <begin position="148"/>
        <end position="243"/>
    </location>
</feature>
<comment type="subcellular location">
    <subcellularLocation>
        <location evidence="2 5">Nucleus</location>
    </subcellularLocation>
</comment>